<dbReference type="Proteomes" id="UP001149821">
    <property type="component" value="Unassembled WGS sequence"/>
</dbReference>
<reference evidence="4" key="1">
    <citation type="submission" date="2021-12" db="EMBL/GenBank/DDBJ databases">
        <title>Enterovibrio ZSDZ35 sp. nov. and Enterovibrio ZSDZ42 sp. nov., isolated from coastal seawater in Qingdao.</title>
        <authorList>
            <person name="Zhang P."/>
        </authorList>
    </citation>
    <scope>NUCLEOTIDE SEQUENCE</scope>
    <source>
        <strain evidence="4">ZSDZ35</strain>
    </source>
</reference>
<dbReference type="CDD" id="cd04629">
    <property type="entry name" value="CBS_pair_bac"/>
    <property type="match status" value="1"/>
</dbReference>
<feature type="domain" description="CBS" evidence="3">
    <location>
        <begin position="77"/>
        <end position="134"/>
    </location>
</feature>
<evidence type="ECO:0000256" key="2">
    <source>
        <dbReference type="PROSITE-ProRule" id="PRU00703"/>
    </source>
</evidence>
<dbReference type="InterPro" id="IPR051257">
    <property type="entry name" value="Diverse_CBS-Domain"/>
</dbReference>
<organism evidence="4 5">
    <name type="scientific">Enterovibrio qingdaonensis</name>
    <dbReference type="NCBI Taxonomy" id="2899818"/>
    <lineage>
        <taxon>Bacteria</taxon>
        <taxon>Pseudomonadati</taxon>
        <taxon>Pseudomonadota</taxon>
        <taxon>Gammaproteobacteria</taxon>
        <taxon>Vibrionales</taxon>
        <taxon>Vibrionaceae</taxon>
        <taxon>Enterovibrio</taxon>
    </lineage>
</organism>
<dbReference type="PANTHER" id="PTHR43080">
    <property type="entry name" value="CBS DOMAIN-CONTAINING PROTEIN CBSX3, MITOCHONDRIAL"/>
    <property type="match status" value="1"/>
</dbReference>
<dbReference type="PANTHER" id="PTHR43080:SF2">
    <property type="entry name" value="CBS DOMAIN-CONTAINING PROTEIN"/>
    <property type="match status" value="1"/>
</dbReference>
<proteinExistence type="predicted"/>
<dbReference type="SUPFAM" id="SSF54631">
    <property type="entry name" value="CBS-domain pair"/>
    <property type="match status" value="1"/>
</dbReference>
<gene>
    <name evidence="4" type="ORF">LRP49_16445</name>
</gene>
<sequence>MESIKVGDYMNKRPVTFKASMTLSVALEKMLNAHQTGGPVIDENNHVVGFLSEQDMIHKLLKVGYYCQDTNTVGDCMHKEVAAVTRDDSVIKLAEEMLPGKPKVYPVIDENERLVGVISRRDILRAIAAQIDDCFLHPV</sequence>
<dbReference type="InterPro" id="IPR044729">
    <property type="entry name" value="CBS_bac"/>
</dbReference>
<comment type="caution">
    <text evidence="4">The sequence shown here is derived from an EMBL/GenBank/DDBJ whole genome shotgun (WGS) entry which is preliminary data.</text>
</comment>
<protein>
    <submittedName>
        <fullName evidence="4">CBS domain-containing protein</fullName>
    </submittedName>
</protein>
<dbReference type="PROSITE" id="PS51371">
    <property type="entry name" value="CBS"/>
    <property type="match status" value="2"/>
</dbReference>
<evidence type="ECO:0000256" key="1">
    <source>
        <dbReference type="ARBA" id="ARBA00023122"/>
    </source>
</evidence>
<evidence type="ECO:0000259" key="3">
    <source>
        <dbReference type="PROSITE" id="PS51371"/>
    </source>
</evidence>
<dbReference type="InterPro" id="IPR000644">
    <property type="entry name" value="CBS_dom"/>
</dbReference>
<name>A0ABT5QPG3_9GAMM</name>
<dbReference type="InterPro" id="IPR046342">
    <property type="entry name" value="CBS_dom_sf"/>
</dbReference>
<keyword evidence="5" id="KW-1185">Reference proteome</keyword>
<evidence type="ECO:0000313" key="4">
    <source>
        <dbReference type="EMBL" id="MDD1782764.1"/>
    </source>
</evidence>
<dbReference type="EMBL" id="JAJUBB010000012">
    <property type="protein sequence ID" value="MDD1782764.1"/>
    <property type="molecule type" value="Genomic_DNA"/>
</dbReference>
<dbReference type="SMART" id="SM00116">
    <property type="entry name" value="CBS"/>
    <property type="match status" value="2"/>
</dbReference>
<accession>A0ABT5QPG3</accession>
<evidence type="ECO:0000313" key="5">
    <source>
        <dbReference type="Proteomes" id="UP001149821"/>
    </source>
</evidence>
<dbReference type="Gene3D" id="3.10.580.10">
    <property type="entry name" value="CBS-domain"/>
    <property type="match status" value="1"/>
</dbReference>
<keyword evidence="1 2" id="KW-0129">CBS domain</keyword>
<dbReference type="Pfam" id="PF00571">
    <property type="entry name" value="CBS"/>
    <property type="match status" value="2"/>
</dbReference>
<feature type="domain" description="CBS" evidence="3">
    <location>
        <begin position="10"/>
        <end position="70"/>
    </location>
</feature>
<dbReference type="RefSeq" id="WP_274143397.1">
    <property type="nucleotide sequence ID" value="NZ_JAJUBB010000012.1"/>
</dbReference>